<dbReference type="Proteomes" id="UP000050509">
    <property type="component" value="Unassembled WGS sequence"/>
</dbReference>
<evidence type="ECO:0000313" key="8">
    <source>
        <dbReference type="Proteomes" id="UP000050509"/>
    </source>
</evidence>
<dbReference type="CDD" id="cd06171">
    <property type="entry name" value="Sigma70_r4"/>
    <property type="match status" value="1"/>
</dbReference>
<evidence type="ECO:0000259" key="6">
    <source>
        <dbReference type="Pfam" id="PF08281"/>
    </source>
</evidence>
<dbReference type="PANTHER" id="PTHR43133:SF51">
    <property type="entry name" value="RNA POLYMERASE SIGMA FACTOR"/>
    <property type="match status" value="1"/>
</dbReference>
<keyword evidence="3" id="KW-0731">Sigma factor</keyword>
<dbReference type="GO" id="GO:0016987">
    <property type="term" value="F:sigma factor activity"/>
    <property type="evidence" value="ECO:0007669"/>
    <property type="project" value="UniProtKB-KW"/>
</dbReference>
<dbReference type="Gene3D" id="1.10.1740.10">
    <property type="match status" value="1"/>
</dbReference>
<evidence type="ECO:0000256" key="4">
    <source>
        <dbReference type="ARBA" id="ARBA00023163"/>
    </source>
</evidence>
<dbReference type="AlphaFoldDB" id="A0A0P9CU69"/>
<comment type="caution">
    <text evidence="7">The sequence shown here is derived from an EMBL/GenBank/DDBJ whole genome shotgun (WGS) entry which is preliminary data.</text>
</comment>
<reference evidence="7 8" key="1">
    <citation type="submission" date="2015-09" db="EMBL/GenBank/DDBJ databases">
        <title>Draft genome sequence of Kouleothrix aurantiaca JCM 19913.</title>
        <authorList>
            <person name="Hemp J."/>
        </authorList>
    </citation>
    <scope>NUCLEOTIDE SEQUENCE [LARGE SCALE GENOMIC DNA]</scope>
    <source>
        <strain evidence="7 8">COM-B</strain>
    </source>
</reference>
<comment type="similarity">
    <text evidence="1">Belongs to the sigma-70 factor family. ECF subfamily.</text>
</comment>
<accession>A0A0P9CU69</accession>
<evidence type="ECO:0000256" key="2">
    <source>
        <dbReference type="ARBA" id="ARBA00023015"/>
    </source>
</evidence>
<dbReference type="InterPro" id="IPR007627">
    <property type="entry name" value="RNA_pol_sigma70_r2"/>
</dbReference>
<dbReference type="GO" id="GO:0003677">
    <property type="term" value="F:DNA binding"/>
    <property type="evidence" value="ECO:0007669"/>
    <property type="project" value="InterPro"/>
</dbReference>
<proteinExistence type="inferred from homology"/>
<keyword evidence="8" id="KW-1185">Reference proteome</keyword>
<dbReference type="EMBL" id="LJCR01001899">
    <property type="protein sequence ID" value="KPV49546.1"/>
    <property type="molecule type" value="Genomic_DNA"/>
</dbReference>
<dbReference type="InterPro" id="IPR036388">
    <property type="entry name" value="WH-like_DNA-bd_sf"/>
</dbReference>
<evidence type="ECO:0000256" key="1">
    <source>
        <dbReference type="ARBA" id="ARBA00010641"/>
    </source>
</evidence>
<dbReference type="PANTHER" id="PTHR43133">
    <property type="entry name" value="RNA POLYMERASE ECF-TYPE SIGMA FACTO"/>
    <property type="match status" value="1"/>
</dbReference>
<dbReference type="NCBIfam" id="TIGR02937">
    <property type="entry name" value="sigma70-ECF"/>
    <property type="match status" value="1"/>
</dbReference>
<dbReference type="SUPFAM" id="SSF88946">
    <property type="entry name" value="Sigma2 domain of RNA polymerase sigma factors"/>
    <property type="match status" value="1"/>
</dbReference>
<dbReference type="InterPro" id="IPR013249">
    <property type="entry name" value="RNA_pol_sigma70_r4_t2"/>
</dbReference>
<dbReference type="SUPFAM" id="SSF88659">
    <property type="entry name" value="Sigma3 and sigma4 domains of RNA polymerase sigma factors"/>
    <property type="match status" value="1"/>
</dbReference>
<feature type="domain" description="RNA polymerase sigma-70 region 2" evidence="5">
    <location>
        <begin position="26"/>
        <end position="92"/>
    </location>
</feature>
<dbReference type="Pfam" id="PF04542">
    <property type="entry name" value="Sigma70_r2"/>
    <property type="match status" value="1"/>
</dbReference>
<dbReference type="PATRIC" id="fig|186479.3.peg.3331"/>
<evidence type="ECO:0000259" key="5">
    <source>
        <dbReference type="Pfam" id="PF04542"/>
    </source>
</evidence>
<keyword evidence="2" id="KW-0805">Transcription regulation</keyword>
<dbReference type="GO" id="GO:0006352">
    <property type="term" value="P:DNA-templated transcription initiation"/>
    <property type="evidence" value="ECO:0007669"/>
    <property type="project" value="InterPro"/>
</dbReference>
<name>A0A0P9CU69_9CHLR</name>
<protein>
    <submittedName>
        <fullName evidence="7">RNA polymerase subunit sigma-24</fullName>
    </submittedName>
</protein>
<feature type="domain" description="RNA polymerase sigma factor 70 region 4 type 2" evidence="6">
    <location>
        <begin position="123"/>
        <end position="172"/>
    </location>
</feature>
<dbReference type="InterPro" id="IPR039425">
    <property type="entry name" value="RNA_pol_sigma-70-like"/>
</dbReference>
<dbReference type="InterPro" id="IPR013325">
    <property type="entry name" value="RNA_pol_sigma_r2"/>
</dbReference>
<dbReference type="InterPro" id="IPR014284">
    <property type="entry name" value="RNA_pol_sigma-70_dom"/>
</dbReference>
<evidence type="ECO:0000256" key="3">
    <source>
        <dbReference type="ARBA" id="ARBA00023082"/>
    </source>
</evidence>
<gene>
    <name evidence="7" type="ORF">SE17_32000</name>
</gene>
<evidence type="ECO:0000313" key="7">
    <source>
        <dbReference type="EMBL" id="KPV49546.1"/>
    </source>
</evidence>
<dbReference type="Gene3D" id="1.10.10.10">
    <property type="entry name" value="Winged helix-like DNA-binding domain superfamily/Winged helix DNA-binding domain"/>
    <property type="match status" value="1"/>
</dbReference>
<dbReference type="Pfam" id="PF08281">
    <property type="entry name" value="Sigma70_r4_2"/>
    <property type="match status" value="1"/>
</dbReference>
<sequence>MMEQQVDEIGWVEQALRGDRTAFGQLMHRYAGAVYNLAYRMLGNAEDAEDASQEIFLRAYTRLESFDRARRFSTWLLSIGSNYCIDRLRRRRFAWMTLDDAAYALPSAEPGPERSAITQEQRRMVQQALQKLPEHYRLVTVLRYWQDLSYDEICQVTGLPESTIKTRLHRARHMLAAALGSEEQVLWDTETTA</sequence>
<organism evidence="7 8">
    <name type="scientific">Kouleothrix aurantiaca</name>
    <dbReference type="NCBI Taxonomy" id="186479"/>
    <lineage>
        <taxon>Bacteria</taxon>
        <taxon>Bacillati</taxon>
        <taxon>Chloroflexota</taxon>
        <taxon>Chloroflexia</taxon>
        <taxon>Chloroflexales</taxon>
        <taxon>Roseiflexineae</taxon>
        <taxon>Roseiflexaceae</taxon>
        <taxon>Kouleothrix</taxon>
    </lineage>
</organism>
<keyword evidence="4" id="KW-0804">Transcription</keyword>
<dbReference type="InterPro" id="IPR013324">
    <property type="entry name" value="RNA_pol_sigma_r3/r4-like"/>
</dbReference>